<proteinExistence type="predicted"/>
<accession>A0A8T1VP53</accession>
<comment type="caution">
    <text evidence="2">The sequence shown here is derived from an EMBL/GenBank/DDBJ whole genome shotgun (WGS) entry which is preliminary data.</text>
</comment>
<reference evidence="2" key="1">
    <citation type="submission" date="2021-02" db="EMBL/GenBank/DDBJ databases">
        <authorList>
            <person name="Palmer J.M."/>
        </authorList>
    </citation>
    <scope>NUCLEOTIDE SEQUENCE</scope>
    <source>
        <strain evidence="2">SCRP734</strain>
    </source>
</reference>
<evidence type="ECO:0000256" key="1">
    <source>
        <dbReference type="SAM" id="MobiDB-lite"/>
    </source>
</evidence>
<gene>
    <name evidence="2" type="ORF">PHYPSEUDO_005623</name>
</gene>
<feature type="compositionally biased region" description="Basic residues" evidence="1">
    <location>
        <begin position="75"/>
        <end position="85"/>
    </location>
</feature>
<feature type="region of interest" description="Disordered" evidence="1">
    <location>
        <begin position="43"/>
        <end position="102"/>
    </location>
</feature>
<feature type="region of interest" description="Disordered" evidence="1">
    <location>
        <begin position="1"/>
        <end position="23"/>
    </location>
</feature>
<keyword evidence="3" id="KW-1185">Reference proteome</keyword>
<protein>
    <submittedName>
        <fullName evidence="2">Uncharacterized protein</fullName>
    </submittedName>
</protein>
<evidence type="ECO:0000313" key="2">
    <source>
        <dbReference type="EMBL" id="KAG7381840.1"/>
    </source>
</evidence>
<evidence type="ECO:0000313" key="3">
    <source>
        <dbReference type="Proteomes" id="UP000694044"/>
    </source>
</evidence>
<name>A0A8T1VP53_9STRA</name>
<dbReference type="AlphaFoldDB" id="A0A8T1VP53"/>
<feature type="compositionally biased region" description="Basic and acidic residues" evidence="1">
    <location>
        <begin position="43"/>
        <end position="69"/>
    </location>
</feature>
<dbReference type="EMBL" id="JAGDFM010000230">
    <property type="protein sequence ID" value="KAG7381840.1"/>
    <property type="molecule type" value="Genomic_DNA"/>
</dbReference>
<sequence>MAEEEKKERAKKEAAEAALMREEDSFSKKLELQARKLAKAAERARTRAETTERKKMAVLEKDANRRIRELNASQRLKRPRERNKRQSGSCPPYGETPHAQENVAPIDIGAPYIAQAVHVGPDPDIVVFACV</sequence>
<dbReference type="Proteomes" id="UP000694044">
    <property type="component" value="Unassembled WGS sequence"/>
</dbReference>
<organism evidence="2 3">
    <name type="scientific">Phytophthora pseudosyringae</name>
    <dbReference type="NCBI Taxonomy" id="221518"/>
    <lineage>
        <taxon>Eukaryota</taxon>
        <taxon>Sar</taxon>
        <taxon>Stramenopiles</taxon>
        <taxon>Oomycota</taxon>
        <taxon>Peronosporomycetes</taxon>
        <taxon>Peronosporales</taxon>
        <taxon>Peronosporaceae</taxon>
        <taxon>Phytophthora</taxon>
    </lineage>
</organism>